<keyword evidence="3 5" id="KW-0819">tRNA processing</keyword>
<dbReference type="PANTHER" id="PTHR13767">
    <property type="entry name" value="TRNA-PSEUDOURIDINE SYNTHASE"/>
    <property type="match status" value="1"/>
</dbReference>
<dbReference type="RefSeq" id="WP_095618525.1">
    <property type="nucleotide sequence ID" value="NZ_NSKD01000009.1"/>
</dbReference>
<comment type="catalytic activity">
    <reaction evidence="1 5">
        <text>uridine(55) in tRNA = pseudouridine(55) in tRNA</text>
        <dbReference type="Rhea" id="RHEA:42532"/>
        <dbReference type="Rhea" id="RHEA-COMP:10101"/>
        <dbReference type="Rhea" id="RHEA-COMP:10102"/>
        <dbReference type="ChEBI" id="CHEBI:65314"/>
        <dbReference type="ChEBI" id="CHEBI:65315"/>
        <dbReference type="EC" id="5.4.99.25"/>
    </reaction>
</comment>
<evidence type="ECO:0000259" key="7">
    <source>
        <dbReference type="Pfam" id="PF09157"/>
    </source>
</evidence>
<dbReference type="HAMAP" id="MF_01080">
    <property type="entry name" value="TruB_bact"/>
    <property type="match status" value="1"/>
</dbReference>
<dbReference type="SUPFAM" id="SSF88697">
    <property type="entry name" value="PUA domain-like"/>
    <property type="match status" value="1"/>
</dbReference>
<evidence type="ECO:0000256" key="4">
    <source>
        <dbReference type="ARBA" id="ARBA00023235"/>
    </source>
</evidence>
<evidence type="ECO:0000313" key="10">
    <source>
        <dbReference type="Proteomes" id="UP000218896"/>
    </source>
</evidence>
<evidence type="ECO:0000256" key="5">
    <source>
        <dbReference type="HAMAP-Rule" id="MF_01080"/>
    </source>
</evidence>
<proteinExistence type="inferred from homology"/>
<dbReference type="InterPro" id="IPR015240">
    <property type="entry name" value="tRNA_sdUridine_synth_fam1_C"/>
</dbReference>
<comment type="function">
    <text evidence="5">Responsible for synthesis of pseudouridine from uracil-55 in the psi GC loop of transfer RNAs.</text>
</comment>
<dbReference type="Gene3D" id="3.30.2350.10">
    <property type="entry name" value="Pseudouridine synthase"/>
    <property type="match status" value="1"/>
</dbReference>
<dbReference type="InterPro" id="IPR020103">
    <property type="entry name" value="PsdUridine_synth_cat_dom_sf"/>
</dbReference>
<dbReference type="GO" id="GO:0160148">
    <property type="term" value="F:tRNA pseudouridine(55) synthase activity"/>
    <property type="evidence" value="ECO:0007669"/>
    <property type="project" value="UniProtKB-EC"/>
</dbReference>
<dbReference type="GO" id="GO:1990481">
    <property type="term" value="P:mRNA pseudouridine synthesis"/>
    <property type="evidence" value="ECO:0007669"/>
    <property type="project" value="TreeGrafter"/>
</dbReference>
<accession>A0A2A2EX41</accession>
<sequence length="305" mass="33042">MSRRRRGDDINGVLVLDKPAGMTSNAALQQIRRLLNAARAGHTGALDPLATGVLPLCFGEATKFAQQLLEADKTYRTVARLGQRTTTSDADGEIVQERALPSVLDAEAVESVLARFRGAIEQVPSMYSALKYQGRPLYEYAREGRTVPREARPIRIDELTVLRLEGDELELRVRCSKGTYIRTLVDDIGEALGCGAHVAALRREQAGPFALTQALTLDGLEAMGRTAAREWLQAADVLLSDLPSTVLDSARAVSISNGQAVTISPSESTVDGPCRLYDPDGRFLGLAEGSGEIIRPRRLMRTGAQ</sequence>
<dbReference type="Pfam" id="PF01509">
    <property type="entry name" value="TruB_N"/>
    <property type="match status" value="1"/>
</dbReference>
<dbReference type="Pfam" id="PF16198">
    <property type="entry name" value="TruB_C_2"/>
    <property type="match status" value="1"/>
</dbReference>
<evidence type="ECO:0000259" key="8">
    <source>
        <dbReference type="Pfam" id="PF16198"/>
    </source>
</evidence>
<feature type="domain" description="Pseudouridine synthase II N-terminal" evidence="6">
    <location>
        <begin position="32"/>
        <end position="181"/>
    </location>
</feature>
<dbReference type="InterPro" id="IPR002501">
    <property type="entry name" value="PsdUridine_synth_N"/>
</dbReference>
<keyword evidence="4 5" id="KW-0413">Isomerase</keyword>
<evidence type="ECO:0000259" key="6">
    <source>
        <dbReference type="Pfam" id="PF01509"/>
    </source>
</evidence>
<dbReference type="CDD" id="cd21152">
    <property type="entry name" value="PUA_TruB_bacterial"/>
    <property type="match status" value="1"/>
</dbReference>
<dbReference type="Pfam" id="PF09157">
    <property type="entry name" value="TruB-C_2"/>
    <property type="match status" value="1"/>
</dbReference>
<dbReference type="GO" id="GO:0003723">
    <property type="term" value="F:RNA binding"/>
    <property type="evidence" value="ECO:0007669"/>
    <property type="project" value="InterPro"/>
</dbReference>
<dbReference type="OrthoDB" id="9802309at2"/>
<keyword evidence="10" id="KW-1185">Reference proteome</keyword>
<dbReference type="InterPro" id="IPR015947">
    <property type="entry name" value="PUA-like_sf"/>
</dbReference>
<evidence type="ECO:0000256" key="3">
    <source>
        <dbReference type="ARBA" id="ARBA00022694"/>
    </source>
</evidence>
<name>A0A2A2EX41_9GAMM</name>
<dbReference type="CDD" id="cd02573">
    <property type="entry name" value="PseudoU_synth_EcTruB"/>
    <property type="match status" value="1"/>
</dbReference>
<dbReference type="InterPro" id="IPR036974">
    <property type="entry name" value="PUA_sf"/>
</dbReference>
<dbReference type="FunFam" id="3.30.2350.10:FF:000011">
    <property type="entry name" value="tRNA pseudouridine synthase B"/>
    <property type="match status" value="1"/>
</dbReference>
<evidence type="ECO:0000256" key="2">
    <source>
        <dbReference type="ARBA" id="ARBA00005642"/>
    </source>
</evidence>
<comment type="similarity">
    <text evidence="2 5">Belongs to the pseudouridine synthase TruB family. Type 1 subfamily.</text>
</comment>
<protein>
    <recommendedName>
        <fullName evidence="5">tRNA pseudouridine synthase B</fullName>
        <ecNumber evidence="5">5.4.99.25</ecNumber>
    </recommendedName>
    <alternativeName>
        <fullName evidence="5">tRNA pseudouridine(55) synthase</fullName>
        <shortName evidence="5">Psi55 synthase</shortName>
    </alternativeName>
    <alternativeName>
        <fullName evidence="5">tRNA pseudouridylate synthase</fullName>
    </alternativeName>
    <alternativeName>
        <fullName evidence="5">tRNA-uridine isomerase</fullName>
    </alternativeName>
</protein>
<comment type="caution">
    <text evidence="9">The sequence shown here is derived from an EMBL/GenBank/DDBJ whole genome shotgun (WGS) entry which is preliminary data.</text>
</comment>
<organism evidence="9 10">
    <name type="scientific">Halovibrio salipaludis</name>
    <dbReference type="NCBI Taxonomy" id="2032626"/>
    <lineage>
        <taxon>Bacteria</taxon>
        <taxon>Pseudomonadati</taxon>
        <taxon>Pseudomonadota</taxon>
        <taxon>Gammaproteobacteria</taxon>
        <taxon>Oceanospirillales</taxon>
        <taxon>Halomonadaceae</taxon>
        <taxon>Halovibrio</taxon>
    </lineage>
</organism>
<dbReference type="EMBL" id="NSKD01000009">
    <property type="protein sequence ID" value="PAU77726.1"/>
    <property type="molecule type" value="Genomic_DNA"/>
</dbReference>
<evidence type="ECO:0000256" key="1">
    <source>
        <dbReference type="ARBA" id="ARBA00000385"/>
    </source>
</evidence>
<dbReference type="InterPro" id="IPR014780">
    <property type="entry name" value="tRNA_psdUridine_synth_TruB"/>
</dbReference>
<dbReference type="EC" id="5.4.99.25" evidence="5"/>
<reference evidence="9 10" key="1">
    <citation type="submission" date="2017-08" db="EMBL/GenBank/DDBJ databases">
        <title>Halovibrio sewagensis sp. nov., isolated from wastewater of high salinity.</title>
        <authorList>
            <person name="Dong X."/>
            <person name="Zhang G."/>
        </authorList>
    </citation>
    <scope>NUCLEOTIDE SEQUENCE [LARGE SCALE GENOMIC DNA]</scope>
    <source>
        <strain evidence="9 10">YL5-2</strain>
    </source>
</reference>
<dbReference type="PANTHER" id="PTHR13767:SF2">
    <property type="entry name" value="PSEUDOURIDYLATE SYNTHASE TRUB1"/>
    <property type="match status" value="1"/>
</dbReference>
<dbReference type="GO" id="GO:0031119">
    <property type="term" value="P:tRNA pseudouridine synthesis"/>
    <property type="evidence" value="ECO:0007669"/>
    <property type="project" value="UniProtKB-UniRule"/>
</dbReference>
<dbReference type="Gene3D" id="2.30.130.10">
    <property type="entry name" value="PUA domain"/>
    <property type="match status" value="1"/>
</dbReference>
<feature type="active site" description="Nucleophile" evidence="5">
    <location>
        <position position="47"/>
    </location>
</feature>
<gene>
    <name evidence="5" type="primary">truB</name>
    <name evidence="9" type="ORF">CK501_14825</name>
</gene>
<dbReference type="Proteomes" id="UP000218896">
    <property type="component" value="Unassembled WGS sequence"/>
</dbReference>
<dbReference type="AlphaFoldDB" id="A0A2A2EX41"/>
<feature type="domain" description="tRNA pseudouridine synthase II TruB subfamily 1 C-terminal" evidence="7">
    <location>
        <begin position="243"/>
        <end position="300"/>
    </location>
</feature>
<dbReference type="InterPro" id="IPR032819">
    <property type="entry name" value="TruB_C"/>
</dbReference>
<evidence type="ECO:0000313" key="9">
    <source>
        <dbReference type="EMBL" id="PAU77726.1"/>
    </source>
</evidence>
<dbReference type="NCBIfam" id="TIGR00431">
    <property type="entry name" value="TruB"/>
    <property type="match status" value="1"/>
</dbReference>
<dbReference type="SUPFAM" id="SSF55120">
    <property type="entry name" value="Pseudouridine synthase"/>
    <property type="match status" value="1"/>
</dbReference>
<feature type="domain" description="tRNA pseudouridylate synthase B C-terminal" evidence="8">
    <location>
        <begin position="182"/>
        <end position="225"/>
    </location>
</feature>